<reference evidence="2" key="1">
    <citation type="submission" date="2022-07" db="EMBL/GenBank/DDBJ databases">
        <title>Prevotella copri.</title>
        <authorList>
            <person name="Yang C."/>
        </authorList>
    </citation>
    <scope>NUCLEOTIDE SEQUENCE</scope>
    <source>
        <strain evidence="2">HF1805</strain>
    </source>
</reference>
<dbReference type="Pfam" id="PF20186">
    <property type="entry name" value="DUF6549"/>
    <property type="match status" value="1"/>
</dbReference>
<feature type="transmembrane region" description="Helical" evidence="1">
    <location>
        <begin position="9"/>
        <end position="26"/>
    </location>
</feature>
<proteinExistence type="predicted"/>
<accession>A0AAW5IAL7</accession>
<dbReference type="EMBL" id="JANDWU010000012">
    <property type="protein sequence ID" value="MCP9549477.1"/>
    <property type="molecule type" value="Genomic_DNA"/>
</dbReference>
<name>A0AAW5IAL7_9BACT</name>
<dbReference type="Proteomes" id="UP001205506">
    <property type="component" value="Unassembled WGS sequence"/>
</dbReference>
<evidence type="ECO:0000313" key="3">
    <source>
        <dbReference type="Proteomes" id="UP001205506"/>
    </source>
</evidence>
<keyword evidence="1" id="KW-0812">Transmembrane</keyword>
<sequence length="202" mass="23229">MVSKYKSEIAVASIILSLVAVIVWQFNSYRSLKDERNLYMSNTHALTIGMEQLRKDSTSQAVQIQSLTLTVDEYRKCSENDLKTIEDLKIKLKNVKAVSKQVYKVEAPVTAPVTHETEMVDTLYVPYQKVEMHNEYIAFDGVIRNDTLKATVNVPITITQVLHKVPKHKFLWWTWGCKGVKQAIVSDNPYVTIKYADYIELR</sequence>
<organism evidence="2 3">
    <name type="scientific">Segatella copri</name>
    <dbReference type="NCBI Taxonomy" id="165179"/>
    <lineage>
        <taxon>Bacteria</taxon>
        <taxon>Pseudomonadati</taxon>
        <taxon>Bacteroidota</taxon>
        <taxon>Bacteroidia</taxon>
        <taxon>Bacteroidales</taxon>
        <taxon>Prevotellaceae</taxon>
        <taxon>Segatella</taxon>
    </lineage>
</organism>
<evidence type="ECO:0000313" key="2">
    <source>
        <dbReference type="EMBL" id="MCP9549477.1"/>
    </source>
</evidence>
<keyword evidence="1" id="KW-0472">Membrane</keyword>
<comment type="caution">
    <text evidence="2">The sequence shown here is derived from an EMBL/GenBank/DDBJ whole genome shotgun (WGS) entry which is preliminary data.</text>
</comment>
<dbReference type="AlphaFoldDB" id="A0AAW5IAL7"/>
<gene>
    <name evidence="2" type="ORF">NNC68_08315</name>
</gene>
<dbReference type="InterPro" id="IPR046679">
    <property type="entry name" value="DUF6549"/>
</dbReference>
<keyword evidence="1" id="KW-1133">Transmembrane helix</keyword>
<evidence type="ECO:0000256" key="1">
    <source>
        <dbReference type="SAM" id="Phobius"/>
    </source>
</evidence>
<protein>
    <submittedName>
        <fullName evidence="2">Uncharacterized protein</fullName>
    </submittedName>
</protein>
<dbReference type="RefSeq" id="WP_254969959.1">
    <property type="nucleotide sequence ID" value="NZ_JANDWU010000012.1"/>
</dbReference>